<dbReference type="Pfam" id="PF01412">
    <property type="entry name" value="ArfGap"/>
    <property type="match status" value="1"/>
</dbReference>
<dbReference type="Gene3D" id="2.30.29.30">
    <property type="entry name" value="Pleckstrin-homology domain (PH domain)/Phosphotyrosine-binding domain (PTB)"/>
    <property type="match status" value="1"/>
</dbReference>
<comment type="caution">
    <text evidence="9">The sequence shown here is derived from an EMBL/GenBank/DDBJ whole genome shotgun (WGS) entry which is preliminary data.</text>
</comment>
<dbReference type="GO" id="GO:0008270">
    <property type="term" value="F:zinc ion binding"/>
    <property type="evidence" value="ECO:0007669"/>
    <property type="project" value="UniProtKB-KW"/>
</dbReference>
<keyword evidence="1" id="KW-0479">Metal-binding</keyword>
<dbReference type="InterPro" id="IPR027267">
    <property type="entry name" value="AH/BAR_dom_sf"/>
</dbReference>
<dbReference type="PANTHER" id="PTHR23180:SF160">
    <property type="entry name" value="ADP-RIBOSYLATION FACTOR GTPASE-ACTIVATING PROTEIN EFFECTOR PROTEIN 1"/>
    <property type="match status" value="1"/>
</dbReference>
<dbReference type="InterPro" id="IPR045258">
    <property type="entry name" value="ACAP1/2/3-like"/>
</dbReference>
<evidence type="ECO:0000313" key="10">
    <source>
        <dbReference type="Proteomes" id="UP001151516"/>
    </source>
</evidence>
<feature type="region of interest" description="Disordered" evidence="6">
    <location>
        <begin position="1431"/>
        <end position="1456"/>
    </location>
</feature>
<dbReference type="Gene3D" id="1.20.1270.60">
    <property type="entry name" value="Arfaptin homology (AH) domain/BAR domain"/>
    <property type="match status" value="1"/>
</dbReference>
<gene>
    <name evidence="9" type="ORF">IWW39_001372</name>
</gene>
<dbReference type="PROSITE" id="PS50003">
    <property type="entry name" value="PH_DOMAIN"/>
    <property type="match status" value="1"/>
</dbReference>
<dbReference type="InterPro" id="IPR011993">
    <property type="entry name" value="PH-like_dom_sf"/>
</dbReference>
<evidence type="ECO:0000256" key="6">
    <source>
        <dbReference type="SAM" id="MobiDB-lite"/>
    </source>
</evidence>
<protein>
    <submittedName>
        <fullName evidence="9">Uncharacterized protein</fullName>
    </submittedName>
</protein>
<name>A0A9W8GLZ9_9FUNG</name>
<feature type="repeat" description="ANK" evidence="4">
    <location>
        <begin position="1050"/>
        <end position="1082"/>
    </location>
</feature>
<dbReference type="InterPro" id="IPR038508">
    <property type="entry name" value="ArfGAP_dom_sf"/>
</dbReference>
<dbReference type="SUPFAM" id="SSF50729">
    <property type="entry name" value="PH domain-like"/>
    <property type="match status" value="1"/>
</dbReference>
<reference evidence="9" key="1">
    <citation type="submission" date="2022-07" db="EMBL/GenBank/DDBJ databases">
        <title>Phylogenomic reconstructions and comparative analyses of Kickxellomycotina fungi.</title>
        <authorList>
            <person name="Reynolds N.K."/>
            <person name="Stajich J.E."/>
            <person name="Barry K."/>
            <person name="Grigoriev I.V."/>
            <person name="Crous P."/>
            <person name="Smith M.E."/>
        </authorList>
    </citation>
    <scope>NUCLEOTIDE SEQUENCE</scope>
    <source>
        <strain evidence="9">CBS 109367</strain>
    </source>
</reference>
<dbReference type="Gene3D" id="1.10.220.150">
    <property type="entry name" value="Arf GTPase activating protein"/>
    <property type="match status" value="1"/>
</dbReference>
<dbReference type="PROSITE" id="PS50115">
    <property type="entry name" value="ARFGAP"/>
    <property type="match status" value="1"/>
</dbReference>
<dbReference type="SMART" id="SM00105">
    <property type="entry name" value="ArfGap"/>
    <property type="match status" value="1"/>
</dbReference>
<dbReference type="InterPro" id="IPR001164">
    <property type="entry name" value="ArfGAP_dom"/>
</dbReference>
<dbReference type="PROSITE" id="PS50297">
    <property type="entry name" value="ANK_REP_REGION"/>
    <property type="match status" value="1"/>
</dbReference>
<dbReference type="EMBL" id="JANBTX010000023">
    <property type="protein sequence ID" value="KAJ2689568.1"/>
    <property type="molecule type" value="Genomic_DNA"/>
</dbReference>
<dbReference type="PRINTS" id="PR00405">
    <property type="entry name" value="REVINTRACTNG"/>
</dbReference>
<feature type="compositionally biased region" description="Acidic residues" evidence="6">
    <location>
        <begin position="1290"/>
        <end position="1304"/>
    </location>
</feature>
<keyword evidence="3" id="KW-0862">Zinc</keyword>
<feature type="compositionally biased region" description="Basic and acidic residues" evidence="6">
    <location>
        <begin position="1156"/>
        <end position="1174"/>
    </location>
</feature>
<organism evidence="9 10">
    <name type="scientific">Coemansia spiralis</name>
    <dbReference type="NCBI Taxonomy" id="417178"/>
    <lineage>
        <taxon>Eukaryota</taxon>
        <taxon>Fungi</taxon>
        <taxon>Fungi incertae sedis</taxon>
        <taxon>Zoopagomycota</taxon>
        <taxon>Kickxellomycotina</taxon>
        <taxon>Kickxellomycetes</taxon>
        <taxon>Kickxellales</taxon>
        <taxon>Kickxellaceae</taxon>
        <taxon>Coemansia</taxon>
    </lineage>
</organism>
<dbReference type="PROSITE" id="PS50088">
    <property type="entry name" value="ANK_REPEAT"/>
    <property type="match status" value="1"/>
</dbReference>
<dbReference type="Proteomes" id="UP001151516">
    <property type="component" value="Unassembled WGS sequence"/>
</dbReference>
<evidence type="ECO:0000313" key="9">
    <source>
        <dbReference type="EMBL" id="KAJ2689568.1"/>
    </source>
</evidence>
<dbReference type="GO" id="GO:0005096">
    <property type="term" value="F:GTPase activator activity"/>
    <property type="evidence" value="ECO:0007669"/>
    <property type="project" value="InterPro"/>
</dbReference>
<feature type="region of interest" description="Disordered" evidence="6">
    <location>
        <begin position="1133"/>
        <end position="1174"/>
    </location>
</feature>
<sequence>MEVRVGIVVDGAQAHEYILAADVWKIEPVPPLLRCLGGPPVSSLDLGHGRLVPGSLGLAPSYQPTASFSVRVQVVSANGCPEVWVKKNGDCTLEQLDVCPSVGHDAERRAWAAQWLCGSVGEEGLHVTLNVRQSADTLSALEGRRHGDEVSRVLDLFIDKFTSPPDPLTPPPVALPNSARAQILPSGHVFSETLRHHEHRGKGGEVSAHPLFSRWVAEDSPAFRAAISGMEELALSNRTHFKELARQSTGLRDAYQVFMRQLNESLGLLESMPVLEPLVTMVIQPLKHEITQLLSTLCNDWDFVVVACARKLYDTSFRLLEERKSEFDSASDQYYAELSKYLKAKASKEDERRDEAFNRSRVGFDSARCVYFVDLWCASRGWSQLEMFTAVLKWSQSIILSRDTPAISLAGDLGWLLDNVETIADEMRQQRVEVAEFKGIVDNPGGLGVRDYNLSPGGDMRESDEYVRVSLEQSFVPTAKQLLQLPSVKDARSKLSALRLSAVQSPDQIRQLLSSSHAPPVPSTSAGLSTIPFPVSKSIDLTRHSSTTNRTAVAVASDSSVREGIREGYLFARMSSSKHSVSTTTNRGMMGGATGNSVWRRYWCQVGDGRFQKFAAQGKSTSGSLDSRGDALSLATATVRSLSSESKQSSRRRFCFELITPSYYGVFQATSDHDLAMWIEVLRRGIELSLLHNNHGSMSSLHRQGALAPAEISEGRSSRDRVGGARFSRAASHFSSGYESMTTLASSINASSASISGRDSHEVSTEVSPMPPAALLPLLENEPLFGALGGQDLARRQRRLSVAELLPMLQAGDEANEYCADCGTPRPEWCSLNLGCLLCIECSGIHRSLGTHISKVRSLTLDVTSFTPVTIAMMLATGNPLNALVFGPGGGGGPGAESSRQARQQHIEAKYVERRFVDRHWRPTLATGGLFARIVADALVAAAPAEAADAGVFWTAEAATALLFAAVEAGDMAGVMRALALGASASSGRLRIPGGAHCVSALLAALFGMAQLGRLLCAAAPEGACFRVHLEIAELLILNGAGVNVPDSAGGFTPLHVACMADSAGIAKYLVDKGADPLAPSADGRLALAMLVPGDVPSAARSIVAGATLRAEERARLEAAKSPVHSTAHFGVAPRAAPVPRRGSSGSGGITGRAAFESRHSGSADGDRPLDNGRAENSVFSAARRFTQSLVPSPAVGARMSVSTERPSLMEIGHAPEGGAQGSGWLASLAAGSVNKRGRRLTSGIRELGSRFGGAGPPVAVAIAGARGADTGCGADIPPLPTIMSAREEMEELSAGEESDDEGDLGSTAASRSAPNVAAAIPHAKAMVPPIPEEDPPVASVRSTRSNMALSVSRGSAKHRHISPVYQIFGSGSKSAAASPTRLCRGSFSSESEANSFVEVIDTPTVRASKHINALGADVLHRRDAGLRASNSAEAFGRREEVPPLPDNPLLGKGSGNKLMLRLLPRSSRMAFTGIFGRGDRKSTLQTDPHPG</sequence>
<accession>A0A9W8GLZ9</accession>
<dbReference type="SUPFAM" id="SSF103657">
    <property type="entry name" value="BAR/IMD domain-like"/>
    <property type="match status" value="1"/>
</dbReference>
<dbReference type="Gene3D" id="1.25.40.20">
    <property type="entry name" value="Ankyrin repeat-containing domain"/>
    <property type="match status" value="1"/>
</dbReference>
<dbReference type="InterPro" id="IPR001849">
    <property type="entry name" value="PH_domain"/>
</dbReference>
<dbReference type="OrthoDB" id="10266696at2759"/>
<evidence type="ECO:0000256" key="2">
    <source>
        <dbReference type="ARBA" id="ARBA00022771"/>
    </source>
</evidence>
<evidence type="ECO:0000256" key="1">
    <source>
        <dbReference type="ARBA" id="ARBA00022723"/>
    </source>
</evidence>
<evidence type="ECO:0000259" key="7">
    <source>
        <dbReference type="PROSITE" id="PS50003"/>
    </source>
</evidence>
<dbReference type="SUPFAM" id="SSF48403">
    <property type="entry name" value="Ankyrin repeat"/>
    <property type="match status" value="1"/>
</dbReference>
<dbReference type="Pfam" id="PF12796">
    <property type="entry name" value="Ank_2"/>
    <property type="match status" value="1"/>
</dbReference>
<dbReference type="InterPro" id="IPR037278">
    <property type="entry name" value="ARFGAP/RecO"/>
</dbReference>
<dbReference type="CDD" id="cd08204">
    <property type="entry name" value="ArfGap"/>
    <property type="match status" value="1"/>
</dbReference>
<dbReference type="SMART" id="SM00233">
    <property type="entry name" value="PH"/>
    <property type="match status" value="1"/>
</dbReference>
<keyword evidence="4" id="KW-0040">ANK repeat</keyword>
<keyword evidence="10" id="KW-1185">Reference proteome</keyword>
<feature type="domain" description="Arf-GAP" evidence="8">
    <location>
        <begin position="803"/>
        <end position="924"/>
    </location>
</feature>
<evidence type="ECO:0000256" key="4">
    <source>
        <dbReference type="PROSITE-ProRule" id="PRU00023"/>
    </source>
</evidence>
<proteinExistence type="predicted"/>
<dbReference type="InterPro" id="IPR036770">
    <property type="entry name" value="Ankyrin_rpt-contain_sf"/>
</dbReference>
<keyword evidence="2 5" id="KW-0863">Zinc-finger</keyword>
<dbReference type="InterPro" id="IPR002110">
    <property type="entry name" value="Ankyrin_rpt"/>
</dbReference>
<feature type="domain" description="PH" evidence="7">
    <location>
        <begin position="563"/>
        <end position="687"/>
    </location>
</feature>
<dbReference type="PANTHER" id="PTHR23180">
    <property type="entry name" value="CENTAURIN/ARF"/>
    <property type="match status" value="1"/>
</dbReference>
<feature type="region of interest" description="Disordered" evidence="6">
    <location>
        <begin position="1290"/>
        <end position="1316"/>
    </location>
</feature>
<evidence type="ECO:0000256" key="5">
    <source>
        <dbReference type="PROSITE-ProRule" id="PRU00288"/>
    </source>
</evidence>
<evidence type="ECO:0000259" key="8">
    <source>
        <dbReference type="PROSITE" id="PS50115"/>
    </source>
</evidence>
<dbReference type="SMART" id="SM00248">
    <property type="entry name" value="ANK"/>
    <property type="match status" value="1"/>
</dbReference>
<evidence type="ECO:0000256" key="3">
    <source>
        <dbReference type="ARBA" id="ARBA00022833"/>
    </source>
</evidence>
<dbReference type="SUPFAM" id="SSF57863">
    <property type="entry name" value="ArfGap/RecO-like zinc finger"/>
    <property type="match status" value="1"/>
</dbReference>